<evidence type="ECO:0000313" key="3">
    <source>
        <dbReference type="Proteomes" id="UP001432146"/>
    </source>
</evidence>
<accession>A0AAW1AGB9</accession>
<proteinExistence type="predicted"/>
<feature type="compositionally biased region" description="Basic and acidic residues" evidence="1">
    <location>
        <begin position="53"/>
        <end position="63"/>
    </location>
</feature>
<dbReference type="Proteomes" id="UP001432146">
    <property type="component" value="Unassembled WGS sequence"/>
</dbReference>
<dbReference type="AlphaFoldDB" id="A0AAW1AGB9"/>
<organism evidence="2 3">
    <name type="scientific">Tetragonisca angustula</name>
    <dbReference type="NCBI Taxonomy" id="166442"/>
    <lineage>
        <taxon>Eukaryota</taxon>
        <taxon>Metazoa</taxon>
        <taxon>Ecdysozoa</taxon>
        <taxon>Arthropoda</taxon>
        <taxon>Hexapoda</taxon>
        <taxon>Insecta</taxon>
        <taxon>Pterygota</taxon>
        <taxon>Neoptera</taxon>
        <taxon>Endopterygota</taxon>
        <taxon>Hymenoptera</taxon>
        <taxon>Apocrita</taxon>
        <taxon>Aculeata</taxon>
        <taxon>Apoidea</taxon>
        <taxon>Anthophila</taxon>
        <taxon>Apidae</taxon>
        <taxon>Tetragonisca</taxon>
    </lineage>
</organism>
<evidence type="ECO:0000256" key="1">
    <source>
        <dbReference type="SAM" id="MobiDB-lite"/>
    </source>
</evidence>
<feature type="region of interest" description="Disordered" evidence="1">
    <location>
        <begin position="45"/>
        <end position="76"/>
    </location>
</feature>
<gene>
    <name evidence="2" type="ORF">QLX08_001155</name>
</gene>
<reference evidence="2 3" key="1">
    <citation type="submission" date="2024-05" db="EMBL/GenBank/DDBJ databases">
        <title>The nuclear and mitochondrial genome assemblies of Tetragonisca angustula (Apidae: Meliponini), a tiny yet remarkable pollinator in the Neotropics.</title>
        <authorList>
            <person name="Ferrari R."/>
            <person name="Ricardo P.C."/>
            <person name="Dias F.C."/>
            <person name="Araujo N.S."/>
            <person name="Soares D.O."/>
            <person name="Zhou Q.-S."/>
            <person name="Zhu C.-D."/>
            <person name="Coutinho L."/>
            <person name="Airas M.C."/>
            <person name="Batista T.M."/>
        </authorList>
    </citation>
    <scope>NUCLEOTIDE SEQUENCE [LARGE SCALE GENOMIC DNA]</scope>
    <source>
        <strain evidence="2">ASF017062</strain>
        <tissue evidence="2">Abdomen</tissue>
    </source>
</reference>
<protein>
    <submittedName>
        <fullName evidence="2">Uncharacterized protein</fullName>
    </submittedName>
</protein>
<dbReference type="EMBL" id="JAWNGG020000014">
    <property type="protein sequence ID" value="KAK9309217.1"/>
    <property type="molecule type" value="Genomic_DNA"/>
</dbReference>
<name>A0AAW1AGB9_9HYME</name>
<comment type="caution">
    <text evidence="2">The sequence shown here is derived from an EMBL/GenBank/DDBJ whole genome shotgun (WGS) entry which is preliminary data.</text>
</comment>
<feature type="compositionally biased region" description="Acidic residues" evidence="1">
    <location>
        <begin position="64"/>
        <end position="76"/>
    </location>
</feature>
<evidence type="ECO:0000313" key="2">
    <source>
        <dbReference type="EMBL" id="KAK9309217.1"/>
    </source>
</evidence>
<sequence>MTFALMEEKELDDNEKKKLRRRRRRRGGIQRGLFEGKELKDFIDDNLIEESEGQDKSDNKEFDDRLEDDYDLTEEK</sequence>
<keyword evidence="3" id="KW-1185">Reference proteome</keyword>